<dbReference type="InterPro" id="IPR036291">
    <property type="entry name" value="NAD(P)-bd_dom_sf"/>
</dbReference>
<comment type="similarity">
    <text evidence="1 3">Belongs to the short-chain dehydrogenases/reductases (SDR) family.</text>
</comment>
<sequence length="246" mass="26719">MERWFGKTVIVTGASSGIGAALSLRLANHGLKVVGLARRAHLIDDLALTVTGKGSIISRQCDISKPKEIEAIFQWVEQKFGGPEILVNNAGFLKTGNITDLGNNALSEDAIISTLDINLKGMIMCTRHAISSMKKRHFNGHIININSIAGHYMPFEPSFNVYPSSKHAVTAFTLALNNELAEFKSQIKVASISPGLVHTEMVNDYKGDCPILKPEEVADAIIYVLSTPPNVNISELVIEPTSGRRL</sequence>
<organism evidence="4 5">
    <name type="scientific">Euphydryas editha</name>
    <name type="common">Edith's checkerspot</name>
    <dbReference type="NCBI Taxonomy" id="104508"/>
    <lineage>
        <taxon>Eukaryota</taxon>
        <taxon>Metazoa</taxon>
        <taxon>Ecdysozoa</taxon>
        <taxon>Arthropoda</taxon>
        <taxon>Hexapoda</taxon>
        <taxon>Insecta</taxon>
        <taxon>Pterygota</taxon>
        <taxon>Neoptera</taxon>
        <taxon>Endopterygota</taxon>
        <taxon>Lepidoptera</taxon>
        <taxon>Glossata</taxon>
        <taxon>Ditrysia</taxon>
        <taxon>Papilionoidea</taxon>
        <taxon>Nymphalidae</taxon>
        <taxon>Nymphalinae</taxon>
        <taxon>Euphydryas</taxon>
    </lineage>
</organism>
<dbReference type="GO" id="GO:0016616">
    <property type="term" value="F:oxidoreductase activity, acting on the CH-OH group of donors, NAD or NADP as acceptor"/>
    <property type="evidence" value="ECO:0007669"/>
    <property type="project" value="UniProtKB-ARBA"/>
</dbReference>
<dbReference type="PRINTS" id="PR00080">
    <property type="entry name" value="SDRFAMILY"/>
</dbReference>
<dbReference type="SUPFAM" id="SSF51735">
    <property type="entry name" value="NAD(P)-binding Rossmann-fold domains"/>
    <property type="match status" value="1"/>
</dbReference>
<comment type="caution">
    <text evidence="4">The sequence shown here is derived from an EMBL/GenBank/DDBJ whole genome shotgun (WGS) entry which is preliminary data.</text>
</comment>
<name>A0AAU9U3H0_EUPED</name>
<protein>
    <recommendedName>
        <fullName evidence="6">Dehydrogenase</fullName>
    </recommendedName>
</protein>
<accession>A0AAU9U3H0</accession>
<evidence type="ECO:0000256" key="3">
    <source>
        <dbReference type="RuleBase" id="RU000363"/>
    </source>
</evidence>
<dbReference type="Pfam" id="PF00106">
    <property type="entry name" value="adh_short"/>
    <property type="match status" value="1"/>
</dbReference>
<evidence type="ECO:0000313" key="5">
    <source>
        <dbReference type="Proteomes" id="UP001153954"/>
    </source>
</evidence>
<evidence type="ECO:0000256" key="1">
    <source>
        <dbReference type="ARBA" id="ARBA00006484"/>
    </source>
</evidence>
<dbReference type="AlphaFoldDB" id="A0AAU9U3H0"/>
<dbReference type="PRINTS" id="PR00081">
    <property type="entry name" value="GDHRDH"/>
</dbReference>
<dbReference type="Proteomes" id="UP001153954">
    <property type="component" value="Unassembled WGS sequence"/>
</dbReference>
<evidence type="ECO:0008006" key="6">
    <source>
        <dbReference type="Google" id="ProtNLM"/>
    </source>
</evidence>
<dbReference type="PANTHER" id="PTHR43115:SF4">
    <property type="entry name" value="DEHYDROGENASE_REDUCTASE SDR FAMILY MEMBER 11"/>
    <property type="match status" value="1"/>
</dbReference>
<keyword evidence="5" id="KW-1185">Reference proteome</keyword>
<dbReference type="EMBL" id="CAKOGL010000013">
    <property type="protein sequence ID" value="CAH2093718.1"/>
    <property type="molecule type" value="Genomic_DNA"/>
</dbReference>
<reference evidence="4" key="1">
    <citation type="submission" date="2022-03" db="EMBL/GenBank/DDBJ databases">
        <authorList>
            <person name="Tunstrom K."/>
        </authorList>
    </citation>
    <scope>NUCLEOTIDE SEQUENCE</scope>
</reference>
<keyword evidence="2" id="KW-0560">Oxidoreductase</keyword>
<dbReference type="Gene3D" id="3.40.50.720">
    <property type="entry name" value="NAD(P)-binding Rossmann-like Domain"/>
    <property type="match status" value="1"/>
</dbReference>
<evidence type="ECO:0000256" key="2">
    <source>
        <dbReference type="ARBA" id="ARBA00023002"/>
    </source>
</evidence>
<evidence type="ECO:0000313" key="4">
    <source>
        <dbReference type="EMBL" id="CAH2093718.1"/>
    </source>
</evidence>
<dbReference type="InterPro" id="IPR002347">
    <property type="entry name" value="SDR_fam"/>
</dbReference>
<dbReference type="PANTHER" id="PTHR43115">
    <property type="entry name" value="DEHYDROGENASE/REDUCTASE SDR FAMILY MEMBER 11"/>
    <property type="match status" value="1"/>
</dbReference>
<gene>
    <name evidence="4" type="ORF">EEDITHA_LOCUS9355</name>
</gene>
<dbReference type="FunFam" id="3.40.50.720:FF:000047">
    <property type="entry name" value="NADP-dependent L-serine/L-allo-threonine dehydrogenase"/>
    <property type="match status" value="1"/>
</dbReference>
<proteinExistence type="inferred from homology"/>